<dbReference type="PANTHER" id="PTHR34775:SF6">
    <property type="entry name" value="TRANSMEMBRANE PROTEIN"/>
    <property type="match status" value="1"/>
</dbReference>
<keyword evidence="2" id="KW-1185">Reference proteome</keyword>
<sequence length="98" mass="11101">MMVGEVSSSSLRSRVKKNSFIEAEGSNTNSSKVVLPPSQPSVVDLTDSPSYGSFTAEKKILKKKVDKDGEEVKKVVLTTPVRRSRRWIKMEKRSRRWC</sequence>
<organism evidence="1 2">
    <name type="scientific">Anisodus tanguticus</name>
    <dbReference type="NCBI Taxonomy" id="243964"/>
    <lineage>
        <taxon>Eukaryota</taxon>
        <taxon>Viridiplantae</taxon>
        <taxon>Streptophyta</taxon>
        <taxon>Embryophyta</taxon>
        <taxon>Tracheophyta</taxon>
        <taxon>Spermatophyta</taxon>
        <taxon>Magnoliopsida</taxon>
        <taxon>eudicotyledons</taxon>
        <taxon>Gunneridae</taxon>
        <taxon>Pentapetalae</taxon>
        <taxon>asterids</taxon>
        <taxon>lamiids</taxon>
        <taxon>Solanales</taxon>
        <taxon>Solanaceae</taxon>
        <taxon>Solanoideae</taxon>
        <taxon>Hyoscyameae</taxon>
        <taxon>Anisodus</taxon>
    </lineage>
</organism>
<reference evidence="1" key="1">
    <citation type="submission" date="2023-12" db="EMBL/GenBank/DDBJ databases">
        <title>Genome assembly of Anisodus tanguticus.</title>
        <authorList>
            <person name="Wang Y.-J."/>
        </authorList>
    </citation>
    <scope>NUCLEOTIDE SEQUENCE</scope>
    <source>
        <strain evidence="1">KB-2021</strain>
        <tissue evidence="1">Leaf</tissue>
    </source>
</reference>
<proteinExistence type="predicted"/>
<name>A0AAE1S1Q0_9SOLA</name>
<comment type="caution">
    <text evidence="1">The sequence shown here is derived from an EMBL/GenBank/DDBJ whole genome shotgun (WGS) entry which is preliminary data.</text>
</comment>
<dbReference type="EMBL" id="JAVYJV010000009">
    <property type="protein sequence ID" value="KAK4361861.1"/>
    <property type="molecule type" value="Genomic_DNA"/>
</dbReference>
<gene>
    <name evidence="1" type="ORF">RND71_017102</name>
</gene>
<evidence type="ECO:0000313" key="2">
    <source>
        <dbReference type="Proteomes" id="UP001291623"/>
    </source>
</evidence>
<accession>A0AAE1S1Q0</accession>
<dbReference type="AlphaFoldDB" id="A0AAE1S1Q0"/>
<dbReference type="PANTHER" id="PTHR34775">
    <property type="entry name" value="TRANSMEMBRANE PROTEIN"/>
    <property type="match status" value="1"/>
</dbReference>
<dbReference type="Proteomes" id="UP001291623">
    <property type="component" value="Unassembled WGS sequence"/>
</dbReference>
<evidence type="ECO:0000313" key="1">
    <source>
        <dbReference type="EMBL" id="KAK4361861.1"/>
    </source>
</evidence>
<protein>
    <submittedName>
        <fullName evidence="1">Uncharacterized protein</fullName>
    </submittedName>
</protein>